<dbReference type="OrthoDB" id="8614116at2"/>
<sequence>MGFIESENSKDDDKYILMEDIVLLVQSLDSDKPSLMATAKFLLQKYEKNYIEDIPFGYVDDECFIRTISGLYKRANHKRPFLHFLEFVASYNCFDNGCSEDNLNWVSHNEYLNIYLKKRSVAFFLKNECGIKDFHGWQEFKNESKINKVKITADEDIEQAAPPSASAPQQKRAENMQACIIAALACMYTKTDCSKPYEAAETIRQEWQRQSDKLGNPPSKDTIGKYILQGIERLSN</sequence>
<evidence type="ECO:0000313" key="1">
    <source>
        <dbReference type="EMBL" id="AZR58987.1"/>
    </source>
</evidence>
<evidence type="ECO:0000313" key="2">
    <source>
        <dbReference type="Proteomes" id="UP000282435"/>
    </source>
</evidence>
<name>A0A3S9SHM2_EIKCO</name>
<proteinExistence type="predicted"/>
<dbReference type="RefSeq" id="WP_126982576.1">
    <property type="nucleotide sequence ID" value="NZ_CP034670.1"/>
</dbReference>
<dbReference type="AlphaFoldDB" id="A0A3S9SHM2"/>
<protein>
    <submittedName>
        <fullName evidence="1">Uncharacterized protein</fullName>
    </submittedName>
</protein>
<reference evidence="1 2" key="1">
    <citation type="submission" date="2018-12" db="EMBL/GenBank/DDBJ databases">
        <title>Genome sequencing of Eikenella corrodens KCOM 3110 (= JS217).</title>
        <authorList>
            <person name="Koo J.-K."/>
            <person name="Park S.-N."/>
            <person name="Lim Y.K."/>
        </authorList>
    </citation>
    <scope>NUCLEOTIDE SEQUENCE [LARGE SCALE GENOMIC DNA]</scope>
    <source>
        <strain evidence="1 2">KCOM 3110</strain>
    </source>
</reference>
<dbReference type="Proteomes" id="UP000282435">
    <property type="component" value="Chromosome"/>
</dbReference>
<accession>A0A3S9SHM2</accession>
<organism evidence="1 2">
    <name type="scientific">Eikenella corrodens</name>
    <dbReference type="NCBI Taxonomy" id="539"/>
    <lineage>
        <taxon>Bacteria</taxon>
        <taxon>Pseudomonadati</taxon>
        <taxon>Pseudomonadota</taxon>
        <taxon>Betaproteobacteria</taxon>
        <taxon>Neisseriales</taxon>
        <taxon>Neisseriaceae</taxon>
        <taxon>Eikenella</taxon>
    </lineage>
</organism>
<gene>
    <name evidence="1" type="ORF">ELB75_02415</name>
</gene>
<dbReference type="EMBL" id="CP034670">
    <property type="protein sequence ID" value="AZR58987.1"/>
    <property type="molecule type" value="Genomic_DNA"/>
</dbReference>